<dbReference type="InterPro" id="IPR001646">
    <property type="entry name" value="5peptide_repeat"/>
</dbReference>
<keyword evidence="1" id="KW-1133">Transmembrane helix</keyword>
<keyword evidence="1" id="KW-0812">Transmembrane</keyword>
<dbReference type="Pfam" id="PF00805">
    <property type="entry name" value="Pentapeptide"/>
    <property type="match status" value="3"/>
</dbReference>
<dbReference type="STRING" id="112413.SAMN05421854_103297"/>
<dbReference type="EMBL" id="FOWC01000003">
    <property type="protein sequence ID" value="SFO87218.1"/>
    <property type="molecule type" value="Genomic_DNA"/>
</dbReference>
<sequence>MRGARLPIRRRLRTLAVAGAAAAGAVAVLWFLLGPFASWVGGADVARLADAERAAVLSGIRGQIAGFLAPLGISVPAWAAVRKLLLDRDKQVTDIYATAIGHLGSERASTRAGGVRTLERMYEDSPRDRARVVETLTDFLRSHGGTGQPLPLDVRVALRALRTHPPPQGTRLDLVRVQLPGAELRLTDLRHANFAAAKLTDADFAEARLDCADFTGAILTSAELAGAKLPTAALDRASCRRANLRGAVLTRASLRGTDLTEAVLSDADLSNADLTGATLARADVSGAAFAHAVLVGVDLGSVRGLSRDALRLAVTDATTKLPPDPAAG</sequence>
<evidence type="ECO:0000313" key="2">
    <source>
        <dbReference type="EMBL" id="SFO87218.1"/>
    </source>
</evidence>
<evidence type="ECO:0000313" key="3">
    <source>
        <dbReference type="Proteomes" id="UP000199137"/>
    </source>
</evidence>
<dbReference type="SUPFAM" id="SSF141571">
    <property type="entry name" value="Pentapeptide repeat-like"/>
    <property type="match status" value="1"/>
</dbReference>
<gene>
    <name evidence="2" type="ORF">SAMN05421854_103297</name>
</gene>
<dbReference type="InterPro" id="IPR051082">
    <property type="entry name" value="Pentapeptide-BTB/POZ_domain"/>
</dbReference>
<feature type="transmembrane region" description="Helical" evidence="1">
    <location>
        <begin position="61"/>
        <end position="81"/>
    </location>
</feature>
<dbReference type="PANTHER" id="PTHR14136:SF17">
    <property type="entry name" value="BTB_POZ DOMAIN-CONTAINING PROTEIN KCTD9"/>
    <property type="match status" value="1"/>
</dbReference>
<protein>
    <submittedName>
        <fullName evidence="2">Pentapeptide repeat-containing protein</fullName>
    </submittedName>
</protein>
<accession>A0A1I5KQC7</accession>
<proteinExistence type="predicted"/>
<reference evidence="2 3" key="1">
    <citation type="submission" date="2016-10" db="EMBL/GenBank/DDBJ databases">
        <authorList>
            <person name="de Groot N.N."/>
        </authorList>
    </citation>
    <scope>NUCLEOTIDE SEQUENCE [LARGE SCALE GENOMIC DNA]</scope>
    <source>
        <strain evidence="2 3">DSM 44637</strain>
    </source>
</reference>
<dbReference type="AlphaFoldDB" id="A0A1I5KQC7"/>
<name>A0A1I5KQC7_9PSEU</name>
<evidence type="ECO:0000256" key="1">
    <source>
        <dbReference type="SAM" id="Phobius"/>
    </source>
</evidence>
<dbReference type="PANTHER" id="PTHR14136">
    <property type="entry name" value="BTB_POZ DOMAIN-CONTAINING PROTEIN KCTD9"/>
    <property type="match status" value="1"/>
</dbReference>
<keyword evidence="1" id="KW-0472">Membrane</keyword>
<organism evidence="2 3">
    <name type="scientific">Amycolatopsis rubida</name>
    <dbReference type="NCBI Taxonomy" id="112413"/>
    <lineage>
        <taxon>Bacteria</taxon>
        <taxon>Bacillati</taxon>
        <taxon>Actinomycetota</taxon>
        <taxon>Actinomycetes</taxon>
        <taxon>Pseudonocardiales</taxon>
        <taxon>Pseudonocardiaceae</taxon>
        <taxon>Amycolatopsis</taxon>
    </lineage>
</organism>
<dbReference type="Gene3D" id="2.160.20.80">
    <property type="entry name" value="E3 ubiquitin-protein ligase SopA"/>
    <property type="match status" value="1"/>
</dbReference>
<dbReference type="Proteomes" id="UP000199137">
    <property type="component" value="Unassembled WGS sequence"/>
</dbReference>